<dbReference type="Gene3D" id="2.30.30.40">
    <property type="entry name" value="SH3 Domains"/>
    <property type="match status" value="1"/>
</dbReference>
<evidence type="ECO:0000313" key="2">
    <source>
        <dbReference type="EMBL" id="SHE50026.1"/>
    </source>
</evidence>
<dbReference type="SUPFAM" id="SSF50341">
    <property type="entry name" value="CheW-like"/>
    <property type="match status" value="1"/>
</dbReference>
<protein>
    <submittedName>
        <fullName evidence="2">CheW protein</fullName>
    </submittedName>
</protein>
<dbReference type="PROSITE" id="PS50851">
    <property type="entry name" value="CHEW"/>
    <property type="match status" value="1"/>
</dbReference>
<dbReference type="AlphaFoldDB" id="A0A1M4U0B6"/>
<name>A0A1M4U0B6_9ACTN</name>
<keyword evidence="3" id="KW-1185">Reference proteome</keyword>
<reference evidence="3" key="1">
    <citation type="submission" date="2016-11" db="EMBL/GenBank/DDBJ databases">
        <authorList>
            <person name="Varghese N."/>
            <person name="Submissions S."/>
        </authorList>
    </citation>
    <scope>NUCLEOTIDE SEQUENCE [LARGE SCALE GENOMIC DNA]</scope>
    <source>
        <strain evidence="3">DSM 19514</strain>
    </source>
</reference>
<dbReference type="Gene3D" id="2.40.50.180">
    <property type="entry name" value="CheA-289, Domain 4"/>
    <property type="match status" value="1"/>
</dbReference>
<dbReference type="GO" id="GO:0007165">
    <property type="term" value="P:signal transduction"/>
    <property type="evidence" value="ECO:0007669"/>
    <property type="project" value="InterPro"/>
</dbReference>
<evidence type="ECO:0000313" key="3">
    <source>
        <dbReference type="Proteomes" id="UP000184295"/>
    </source>
</evidence>
<dbReference type="InterPro" id="IPR039315">
    <property type="entry name" value="CheW"/>
</dbReference>
<dbReference type="PANTHER" id="PTHR22617:SF23">
    <property type="entry name" value="CHEMOTAXIS PROTEIN CHEW"/>
    <property type="match status" value="1"/>
</dbReference>
<dbReference type="GO" id="GO:0005829">
    <property type="term" value="C:cytosol"/>
    <property type="evidence" value="ECO:0007669"/>
    <property type="project" value="TreeGrafter"/>
</dbReference>
<proteinExistence type="predicted"/>
<dbReference type="STRING" id="1121881.SAMN02745225_00801"/>
<dbReference type="PANTHER" id="PTHR22617">
    <property type="entry name" value="CHEMOTAXIS SENSOR HISTIDINE KINASE-RELATED"/>
    <property type="match status" value="1"/>
</dbReference>
<dbReference type="GO" id="GO:0006935">
    <property type="term" value="P:chemotaxis"/>
    <property type="evidence" value="ECO:0007669"/>
    <property type="project" value="InterPro"/>
</dbReference>
<dbReference type="RefSeq" id="WP_072788944.1">
    <property type="nucleotide sequence ID" value="NZ_FQUL01000007.1"/>
</dbReference>
<dbReference type="InterPro" id="IPR002545">
    <property type="entry name" value="CheW-lke_dom"/>
</dbReference>
<dbReference type="Pfam" id="PF01584">
    <property type="entry name" value="CheW"/>
    <property type="match status" value="1"/>
</dbReference>
<gene>
    <name evidence="2" type="ORF">SAMN02745225_00801</name>
</gene>
<organism evidence="2 3">
    <name type="scientific">Ferrithrix thermotolerans DSM 19514</name>
    <dbReference type="NCBI Taxonomy" id="1121881"/>
    <lineage>
        <taxon>Bacteria</taxon>
        <taxon>Bacillati</taxon>
        <taxon>Actinomycetota</taxon>
        <taxon>Acidimicrobiia</taxon>
        <taxon>Acidimicrobiales</taxon>
        <taxon>Acidimicrobiaceae</taxon>
        <taxon>Ferrithrix</taxon>
    </lineage>
</organism>
<dbReference type="Proteomes" id="UP000184295">
    <property type="component" value="Unassembled WGS sequence"/>
</dbReference>
<dbReference type="OrthoDB" id="9790406at2"/>
<sequence length="147" mass="16321">MKTLTPLAASQYCSFRLGDLFLGISVEAVQEVIRTQVMTKVPLSDPCVSGLVNLRGQIVTALSLRRRFGMEPKYPKPPMNIVISNPDGAISLLVDEIGDVMTIEQDYFESVPETFDPRYKSLLEGVFKLDGSLLLLLNLEEAIRTSE</sequence>
<feature type="domain" description="CheW-like" evidence="1">
    <location>
        <begin position="9"/>
        <end position="147"/>
    </location>
</feature>
<accession>A0A1M4U0B6</accession>
<dbReference type="InterPro" id="IPR036061">
    <property type="entry name" value="CheW-like_dom_sf"/>
</dbReference>
<dbReference type="SMART" id="SM00260">
    <property type="entry name" value="CheW"/>
    <property type="match status" value="1"/>
</dbReference>
<evidence type="ECO:0000259" key="1">
    <source>
        <dbReference type="PROSITE" id="PS50851"/>
    </source>
</evidence>
<dbReference type="EMBL" id="FQUL01000007">
    <property type="protein sequence ID" value="SHE50026.1"/>
    <property type="molecule type" value="Genomic_DNA"/>
</dbReference>